<dbReference type="Proteomes" id="UP000816034">
    <property type="component" value="Unassembled WGS sequence"/>
</dbReference>
<name>A0AA88GGA7_NAELO</name>
<gene>
    <name evidence="1" type="ORF">C9374_011148</name>
</gene>
<dbReference type="GeneID" id="68103602"/>
<dbReference type="EMBL" id="PYSW02000048">
    <property type="protein sequence ID" value="KAG2374069.1"/>
    <property type="molecule type" value="Genomic_DNA"/>
</dbReference>
<proteinExistence type="predicted"/>
<dbReference type="AlphaFoldDB" id="A0AA88GGA7"/>
<evidence type="ECO:0000313" key="1">
    <source>
        <dbReference type="EMBL" id="KAG2374069.1"/>
    </source>
</evidence>
<organism evidence="1 2">
    <name type="scientific">Naegleria lovaniensis</name>
    <name type="common">Amoeba</name>
    <dbReference type="NCBI Taxonomy" id="51637"/>
    <lineage>
        <taxon>Eukaryota</taxon>
        <taxon>Discoba</taxon>
        <taxon>Heterolobosea</taxon>
        <taxon>Tetramitia</taxon>
        <taxon>Eutetramitia</taxon>
        <taxon>Vahlkampfiidae</taxon>
        <taxon>Naegleria</taxon>
    </lineage>
</organism>
<accession>A0AA88GGA7</accession>
<keyword evidence="2" id="KW-1185">Reference proteome</keyword>
<comment type="caution">
    <text evidence="1">The sequence shown here is derived from an EMBL/GenBank/DDBJ whole genome shotgun (WGS) entry which is preliminary data.</text>
</comment>
<sequence length="422" mass="47441">MSSGGESEEFKIVLNKIKNSTYYRNAAQGDENLMHKLAVVLSDKQQLKSFYLTTDWAQSVINAISTYSESMSGSSGGGLMAFRSTASGGDGKTKQGNFVGNIMKGISSTTSNTSDIAIHQSLEKDITVEDDSDEEDLDLGEIMNSPEHLEVQKSLLNQDRLRVKIIVSEICDSRGKKAFRQLFSPLLSNTKFLPEMGMFHSAVIVGPWKFEWIDASLCVPKKLIASAALVACDLTTELSVSNCNINEMVDKIADVIIKWNVKMTYKNRGGEKGKEGNCQDFVDEILEAVGVDKKAIYKGAMGAYFDRLKKKGKGGMKFFMDDNFRKKFNIPAQQKNIKFKTHTQLDQFVQSLLDIDPVFELNHPYDFQLLKSFDRALWLRHLAKPKIVDWEPLREEVQGFDGVEMHLKCPFGDPNESFSFRE</sequence>
<protein>
    <submittedName>
        <fullName evidence="1">Uncharacterized protein</fullName>
    </submittedName>
</protein>
<dbReference type="RefSeq" id="XP_044543243.1">
    <property type="nucleotide sequence ID" value="XM_044686771.1"/>
</dbReference>
<reference evidence="1 2" key="1">
    <citation type="journal article" date="2018" name="BMC Genomics">
        <title>The genome of Naegleria lovaniensis, the basis for a comparative approach to unravel pathogenicity factors of the human pathogenic amoeba N. fowleri.</title>
        <authorList>
            <person name="Liechti N."/>
            <person name="Schurch N."/>
            <person name="Bruggmann R."/>
            <person name="Wittwer M."/>
        </authorList>
    </citation>
    <scope>NUCLEOTIDE SEQUENCE [LARGE SCALE GENOMIC DNA]</scope>
    <source>
        <strain evidence="1 2">ATCC 30569</strain>
    </source>
</reference>
<evidence type="ECO:0000313" key="2">
    <source>
        <dbReference type="Proteomes" id="UP000816034"/>
    </source>
</evidence>